<reference evidence="2" key="1">
    <citation type="submission" date="2020-05" db="EMBL/GenBank/DDBJ databases">
        <authorList>
            <person name="Chiriac C."/>
            <person name="Salcher M."/>
            <person name="Ghai R."/>
            <person name="Kavagutti S V."/>
        </authorList>
    </citation>
    <scope>NUCLEOTIDE SEQUENCE</scope>
</reference>
<sequence>MFQRPSEHIEFSVELPVLLGTGDRRRLQFLHLEAQQVDFTHARPAVTTQRRERGSELGEVSPRRAQRLQIRTAEAVERVSLIRRRQQALMRVLTMDIDTALSEIDKVAHRRQPAVHIGARTTVRRYHPGDDVLLVSDHETAFHSCLSSAGAHHGCVGAATHQQADRLDQHGLACAGLTRQRGKAGPEHEVEMLDHPERFDVQLQQHSAIRQPELGLQNLVEATLAEANEPRHLLRRHD</sequence>
<gene>
    <name evidence="2" type="ORF">UFOPK3099_03100</name>
</gene>
<evidence type="ECO:0000256" key="1">
    <source>
        <dbReference type="SAM" id="MobiDB-lite"/>
    </source>
</evidence>
<evidence type="ECO:0000313" key="2">
    <source>
        <dbReference type="EMBL" id="CAB4836278.1"/>
    </source>
</evidence>
<name>A0A6J7AVD5_9ZZZZ</name>
<dbReference type="EMBL" id="CAFAAV010000393">
    <property type="protein sequence ID" value="CAB4836278.1"/>
    <property type="molecule type" value="Genomic_DNA"/>
</dbReference>
<accession>A0A6J7AVD5</accession>
<dbReference type="AlphaFoldDB" id="A0A6J7AVD5"/>
<proteinExistence type="predicted"/>
<protein>
    <submittedName>
        <fullName evidence="2">Unannotated protein</fullName>
    </submittedName>
</protein>
<organism evidence="2">
    <name type="scientific">freshwater metagenome</name>
    <dbReference type="NCBI Taxonomy" id="449393"/>
    <lineage>
        <taxon>unclassified sequences</taxon>
        <taxon>metagenomes</taxon>
        <taxon>ecological metagenomes</taxon>
    </lineage>
</organism>
<feature type="region of interest" description="Disordered" evidence="1">
    <location>
        <begin position="43"/>
        <end position="63"/>
    </location>
</feature>